<protein>
    <submittedName>
        <fullName evidence="1">Uncharacterized protein</fullName>
    </submittedName>
</protein>
<reference evidence="1" key="1">
    <citation type="submission" date="2018-06" db="EMBL/GenBank/DDBJ databases">
        <authorList>
            <person name="Zhirakovskaya E."/>
        </authorList>
    </citation>
    <scope>NUCLEOTIDE SEQUENCE</scope>
</reference>
<dbReference type="AlphaFoldDB" id="A0A3B0Z4U3"/>
<gene>
    <name evidence="1" type="ORF">MNBD_GAMMA13-1953</name>
</gene>
<accession>A0A3B0Z4U3</accession>
<organism evidence="1">
    <name type="scientific">hydrothermal vent metagenome</name>
    <dbReference type="NCBI Taxonomy" id="652676"/>
    <lineage>
        <taxon>unclassified sequences</taxon>
        <taxon>metagenomes</taxon>
        <taxon>ecological metagenomes</taxon>
    </lineage>
</organism>
<name>A0A3B0Z4U3_9ZZZZ</name>
<sequence>MELIVCNSTNTTSQKSGPEESLVEASFCIPVNNRLQLDVSSWHDKAADYLTFAVARFPHDLCSHVRRISLLQRHKNEAGLQGALIDLFIALQGKGRQLRERMLTVSKPVLREENYVFLSKFLDTGLSALDALPSSRYSVLSKGVTGTSQLVQRSHTQDTVIQDPLAQAHDHIEYGQLDIAMDILESAILETPSRQELHLELLGIYRATNEADRYLAMRERLGPNINPSHDAWMELAGYLRVDV</sequence>
<evidence type="ECO:0000313" key="1">
    <source>
        <dbReference type="EMBL" id="VAW83243.1"/>
    </source>
</evidence>
<dbReference type="EMBL" id="UOFK01000358">
    <property type="protein sequence ID" value="VAW83243.1"/>
    <property type="molecule type" value="Genomic_DNA"/>
</dbReference>
<proteinExistence type="predicted"/>